<evidence type="ECO:0000313" key="3">
    <source>
        <dbReference type="Proteomes" id="UP000319143"/>
    </source>
</evidence>
<organism evidence="2 3">
    <name type="scientific">Novipirellula artificiosorum</name>
    <dbReference type="NCBI Taxonomy" id="2528016"/>
    <lineage>
        <taxon>Bacteria</taxon>
        <taxon>Pseudomonadati</taxon>
        <taxon>Planctomycetota</taxon>
        <taxon>Planctomycetia</taxon>
        <taxon>Pirellulales</taxon>
        <taxon>Pirellulaceae</taxon>
        <taxon>Novipirellula</taxon>
    </lineage>
</organism>
<dbReference type="AlphaFoldDB" id="A0A5C6DCJ3"/>
<evidence type="ECO:0000256" key="1">
    <source>
        <dbReference type="SAM" id="Phobius"/>
    </source>
</evidence>
<feature type="transmembrane region" description="Helical" evidence="1">
    <location>
        <begin position="69"/>
        <end position="89"/>
    </location>
</feature>
<keyword evidence="1" id="KW-1133">Transmembrane helix</keyword>
<proteinExistence type="predicted"/>
<name>A0A5C6DCJ3_9BACT</name>
<evidence type="ECO:0008006" key="4">
    <source>
        <dbReference type="Google" id="ProtNLM"/>
    </source>
</evidence>
<dbReference type="EMBL" id="SJPV01000007">
    <property type="protein sequence ID" value="TWU34953.1"/>
    <property type="molecule type" value="Genomic_DNA"/>
</dbReference>
<evidence type="ECO:0000313" key="2">
    <source>
        <dbReference type="EMBL" id="TWU34953.1"/>
    </source>
</evidence>
<dbReference type="Proteomes" id="UP000319143">
    <property type="component" value="Unassembled WGS sequence"/>
</dbReference>
<comment type="caution">
    <text evidence="2">The sequence shown here is derived from an EMBL/GenBank/DDBJ whole genome shotgun (WGS) entry which is preliminary data.</text>
</comment>
<keyword evidence="1" id="KW-0472">Membrane</keyword>
<accession>A0A5C6DCJ3</accession>
<sequence length="90" mass="10214">MLLGLTIWTLAASVVTAVLYAWDKRAAAKHRRRIAERTLLGWSVVGGWPGGWMASRILRHKTLKRSYRIRFVICALVNVAVVATVWHRFG</sequence>
<keyword evidence="1" id="KW-0812">Transmembrane</keyword>
<dbReference type="OrthoDB" id="1698854at2"/>
<dbReference type="Pfam" id="PF06961">
    <property type="entry name" value="DUF1294"/>
    <property type="match status" value="1"/>
</dbReference>
<reference evidence="2 3" key="1">
    <citation type="submission" date="2019-02" db="EMBL/GenBank/DDBJ databases">
        <title>Deep-cultivation of Planctomycetes and their phenomic and genomic characterization uncovers novel biology.</title>
        <authorList>
            <person name="Wiegand S."/>
            <person name="Jogler M."/>
            <person name="Boedeker C."/>
            <person name="Pinto D."/>
            <person name="Vollmers J."/>
            <person name="Rivas-Marin E."/>
            <person name="Kohn T."/>
            <person name="Peeters S.H."/>
            <person name="Heuer A."/>
            <person name="Rast P."/>
            <person name="Oberbeckmann S."/>
            <person name="Bunk B."/>
            <person name="Jeske O."/>
            <person name="Meyerdierks A."/>
            <person name="Storesund J.E."/>
            <person name="Kallscheuer N."/>
            <person name="Luecker S."/>
            <person name="Lage O.M."/>
            <person name="Pohl T."/>
            <person name="Merkel B.J."/>
            <person name="Hornburger P."/>
            <person name="Mueller R.-W."/>
            <person name="Bruemmer F."/>
            <person name="Labrenz M."/>
            <person name="Spormann A.M."/>
            <person name="Op Den Camp H."/>
            <person name="Overmann J."/>
            <person name="Amann R."/>
            <person name="Jetten M.S.M."/>
            <person name="Mascher T."/>
            <person name="Medema M.H."/>
            <person name="Devos D.P."/>
            <person name="Kaster A.-K."/>
            <person name="Ovreas L."/>
            <person name="Rohde M."/>
            <person name="Galperin M.Y."/>
            <person name="Jogler C."/>
        </authorList>
    </citation>
    <scope>NUCLEOTIDE SEQUENCE [LARGE SCALE GENOMIC DNA]</scope>
    <source>
        <strain evidence="2 3">Poly41</strain>
    </source>
</reference>
<feature type="transmembrane region" description="Helical" evidence="1">
    <location>
        <begin position="6"/>
        <end position="23"/>
    </location>
</feature>
<protein>
    <recommendedName>
        <fullName evidence="4">DUF1294 domain-containing protein</fullName>
    </recommendedName>
</protein>
<gene>
    <name evidence="2" type="ORF">Poly41_40970</name>
</gene>
<keyword evidence="3" id="KW-1185">Reference proteome</keyword>
<dbReference type="InterPro" id="IPR010718">
    <property type="entry name" value="DUF1294"/>
</dbReference>